<name>A0A9J6ZLS0_9BACT</name>
<organism evidence="2 3">
    <name type="scientific">Xiashengella succiniciproducens</name>
    <dbReference type="NCBI Taxonomy" id="2949635"/>
    <lineage>
        <taxon>Bacteria</taxon>
        <taxon>Pseudomonadati</taxon>
        <taxon>Bacteroidota</taxon>
        <taxon>Bacteroidia</taxon>
        <taxon>Marinilabiliales</taxon>
        <taxon>Marinilabiliaceae</taxon>
        <taxon>Xiashengella</taxon>
    </lineage>
</organism>
<dbReference type="SUPFAM" id="SSF56059">
    <property type="entry name" value="Glutathione synthetase ATP-binding domain-like"/>
    <property type="match status" value="1"/>
</dbReference>
<dbReference type="KEGG" id="alkq:M9189_08005"/>
<feature type="domain" description="Alpha-L-glutamate ligase-related protein ATP-grasp" evidence="1">
    <location>
        <begin position="45"/>
        <end position="304"/>
    </location>
</feature>
<keyword evidence="3" id="KW-1185">Reference proteome</keyword>
<accession>A0A9J6ZLS0</accession>
<reference evidence="2" key="2">
    <citation type="submission" date="2022-06" db="EMBL/GenBank/DDBJ databases">
        <title>Xiashengella guii gen. nov. sp. nov., a bacterium isolated form anaerobic digestion tank.</title>
        <authorList>
            <person name="Huang H."/>
        </authorList>
    </citation>
    <scope>NUCLEOTIDE SEQUENCE</scope>
    <source>
        <strain evidence="2">Ai-910</strain>
    </source>
</reference>
<sequence length="316" mass="36031">MKQIQQTWGGIPFSTRHLQSYRLYKAVRGFDSRFLPMPLYDPSIIRVLNPKEDAAVFVNKGLFERLFSELKQPQCFFKRINSNFYVQGYQVADLDYIIDYWTTLGSFVIKPSKNSHGGVGVRVFNRHITKDEAILLIQEYKDDFLVQEVVRQHDETSVFNKTSINTIRIISLYLNGRVSILRSSLRIGLPGSVVDNAGAGGIMVGLDEYGRLFDFGITQTFEKIWLTANGIEFSGRRVTAFPKIRKIVIENHAFLYPTLGMVAWDFAVGADGSPIFLEGNTKVPGIFWIQFCTGPIFGERTQEVVNYCKSNNDIYF</sequence>
<reference evidence="2" key="1">
    <citation type="submission" date="2022-05" db="EMBL/GenBank/DDBJ databases">
        <authorList>
            <person name="Sun X."/>
        </authorList>
    </citation>
    <scope>NUCLEOTIDE SEQUENCE</scope>
    <source>
        <strain evidence="2">Ai-910</strain>
    </source>
</reference>
<protein>
    <recommendedName>
        <fullName evidence="1">Alpha-L-glutamate ligase-related protein ATP-grasp domain-containing protein</fullName>
    </recommendedName>
</protein>
<evidence type="ECO:0000259" key="1">
    <source>
        <dbReference type="Pfam" id="PF14397"/>
    </source>
</evidence>
<dbReference type="EMBL" id="CP098400">
    <property type="protein sequence ID" value="URW78804.1"/>
    <property type="molecule type" value="Genomic_DNA"/>
</dbReference>
<dbReference type="InterPro" id="IPR039523">
    <property type="entry name" value="RimK-rel_E_lig_ATP-grasp"/>
</dbReference>
<dbReference type="RefSeq" id="WP_250722209.1">
    <property type="nucleotide sequence ID" value="NZ_CP098400.1"/>
</dbReference>
<evidence type="ECO:0000313" key="2">
    <source>
        <dbReference type="EMBL" id="URW78804.1"/>
    </source>
</evidence>
<dbReference type="AlphaFoldDB" id="A0A9J6ZLS0"/>
<proteinExistence type="predicted"/>
<evidence type="ECO:0000313" key="3">
    <source>
        <dbReference type="Proteomes" id="UP001056426"/>
    </source>
</evidence>
<gene>
    <name evidence="2" type="ORF">M9189_08005</name>
</gene>
<dbReference type="Proteomes" id="UP001056426">
    <property type="component" value="Chromosome"/>
</dbReference>
<dbReference type="Pfam" id="PF14397">
    <property type="entry name" value="ATPgrasp_ST"/>
    <property type="match status" value="1"/>
</dbReference>